<reference evidence="1 2" key="2">
    <citation type="journal article" date="2012" name="J. Bacteriol.">
        <title>Whole-Genome Sequences of Borrelia bissettii, Borrelia valaisiana, and Borrelia spielmanii.</title>
        <authorList>
            <person name="Schutzer S.E."/>
            <person name="Fraser-Liggett C.M."/>
            <person name="Qiu W.G."/>
            <person name="Kraiczy P."/>
            <person name="Mongodin E.F."/>
            <person name="Dunn J.J."/>
            <person name="Luft B.J."/>
            <person name="Casjens S.R."/>
        </authorList>
    </citation>
    <scope>NUCLEOTIDE SEQUENCE [LARGE SCALE GENOMIC DNA]</scope>
    <source>
        <strain evidence="1 2">DN127</strain>
    </source>
</reference>
<name>G0ANW3_BORBD</name>
<gene>
    <name evidence="1" type="ordered locus">BbiDN127_NXAF0107</name>
</gene>
<organism evidence="1 2">
    <name type="scientific">Borrelia bissettiae (strain DSM 17990 / CIP 109136 / DN127)</name>
    <name type="common">Borreliella bissettiae</name>
    <dbReference type="NCBI Taxonomy" id="521010"/>
    <lineage>
        <taxon>Bacteria</taxon>
        <taxon>Pseudomonadati</taxon>
        <taxon>Spirochaetota</taxon>
        <taxon>Spirochaetia</taxon>
        <taxon>Spirochaetales</taxon>
        <taxon>Borreliaceae</taxon>
        <taxon>Borreliella</taxon>
    </lineage>
</organism>
<keyword evidence="2" id="KW-1185">Reference proteome</keyword>
<geneLocation type="plasmid" evidence="1 2">
    <name>cp32-quad</name>
</geneLocation>
<dbReference type="EMBL" id="CP002754">
    <property type="protein sequence ID" value="AEL19389.1"/>
    <property type="molecule type" value="Genomic_DNA"/>
</dbReference>
<dbReference type="AlphaFoldDB" id="G0ANW3"/>
<dbReference type="Proteomes" id="UP000001634">
    <property type="component" value="Plasmid cp32-quad"/>
</dbReference>
<accession>G0ANW3</accession>
<dbReference type="KEGG" id="bbs:BbiDN127_NXAF0107"/>
<protein>
    <submittedName>
        <fullName evidence="1">Uncharacterized protein</fullName>
    </submittedName>
</protein>
<proteinExistence type="predicted"/>
<evidence type="ECO:0000313" key="1">
    <source>
        <dbReference type="EMBL" id="AEL19389.1"/>
    </source>
</evidence>
<keyword evidence="1" id="KW-0614">Plasmid</keyword>
<sequence length="44" mass="5382">MLIKSIYFISKSFLAFLKKHLIRFFFLKKSNLWANQPKFVLKFV</sequence>
<evidence type="ECO:0000313" key="2">
    <source>
        <dbReference type="Proteomes" id="UP000001634"/>
    </source>
</evidence>
<reference key="1">
    <citation type="submission" date="2011-06" db="EMBL/GenBank/DDBJ databases">
        <authorList>
            <person name="Mongodin E.F."/>
            <person name="Casjens S.R."/>
            <person name="Fraser-Liggett C.M."/>
            <person name="Qiu W.-G."/>
            <person name="Dunn J.J."/>
            <person name="Luft B.J."/>
            <person name="Schutzer S.E."/>
        </authorList>
    </citation>
    <scope>NUCLEOTIDE SEQUENCE</scope>
    <source>
        <strain>DN127</strain>
    </source>
</reference>
<dbReference type="HOGENOM" id="CLU_3213160_0_0_12"/>